<organism evidence="1 2">
    <name type="scientific">Neorhizobium huautlense</name>
    <dbReference type="NCBI Taxonomy" id="67774"/>
    <lineage>
        <taxon>Bacteria</taxon>
        <taxon>Pseudomonadati</taxon>
        <taxon>Pseudomonadota</taxon>
        <taxon>Alphaproteobacteria</taxon>
        <taxon>Hyphomicrobiales</taxon>
        <taxon>Rhizobiaceae</taxon>
        <taxon>Rhizobium/Agrobacterium group</taxon>
        <taxon>Neorhizobium</taxon>
    </lineage>
</organism>
<dbReference type="EMBL" id="JAUSRF010000008">
    <property type="protein sequence ID" value="MDP9837917.1"/>
    <property type="molecule type" value="Genomic_DNA"/>
</dbReference>
<dbReference type="RefSeq" id="WP_306835399.1">
    <property type="nucleotide sequence ID" value="NZ_JAUSRF010000008.1"/>
</dbReference>
<proteinExistence type="predicted"/>
<accession>A0ABT9PTX4</accession>
<evidence type="ECO:0000313" key="1">
    <source>
        <dbReference type="EMBL" id="MDP9837917.1"/>
    </source>
</evidence>
<protein>
    <submittedName>
        <fullName evidence="1">Uncharacterized protein</fullName>
    </submittedName>
</protein>
<name>A0ABT9PTX4_9HYPH</name>
<keyword evidence="2" id="KW-1185">Reference proteome</keyword>
<gene>
    <name evidence="1" type="ORF">J2T09_002677</name>
</gene>
<evidence type="ECO:0000313" key="2">
    <source>
        <dbReference type="Proteomes" id="UP001241472"/>
    </source>
</evidence>
<reference evidence="1 2" key="1">
    <citation type="submission" date="2023-07" db="EMBL/GenBank/DDBJ databases">
        <title>Sorghum-associated microbial communities from plants grown in Nebraska, USA.</title>
        <authorList>
            <person name="Schachtman D."/>
        </authorList>
    </citation>
    <scope>NUCLEOTIDE SEQUENCE [LARGE SCALE GENOMIC DNA]</scope>
    <source>
        <strain evidence="1 2">DS1307</strain>
    </source>
</reference>
<dbReference type="Proteomes" id="UP001241472">
    <property type="component" value="Unassembled WGS sequence"/>
</dbReference>
<comment type="caution">
    <text evidence="1">The sequence shown here is derived from an EMBL/GenBank/DDBJ whole genome shotgun (WGS) entry which is preliminary data.</text>
</comment>
<sequence length="97" mass="10875">MPDTAMLHDSSERVSSSKNLWSVRDESVPVKFVDMITECRHHNNIAHISLGSAIMDLNGSPKVDVATRLRFDLATARNLHAMLGTMIAEMLRTQDRI</sequence>